<feature type="transmembrane region" description="Helical" evidence="2">
    <location>
        <begin position="549"/>
        <end position="569"/>
    </location>
</feature>
<protein>
    <submittedName>
        <fullName evidence="3">Uncharacterized protein</fullName>
    </submittedName>
</protein>
<proteinExistence type="predicted"/>
<feature type="transmembrane region" description="Helical" evidence="2">
    <location>
        <begin position="1174"/>
        <end position="1194"/>
    </location>
</feature>
<feature type="transmembrane region" description="Helical" evidence="2">
    <location>
        <begin position="349"/>
        <end position="368"/>
    </location>
</feature>
<keyword evidence="2" id="KW-0472">Membrane</keyword>
<feature type="transmembrane region" description="Helical" evidence="2">
    <location>
        <begin position="313"/>
        <end position="337"/>
    </location>
</feature>
<dbReference type="VEuPathDB" id="FungiDB:AMAG_03063"/>
<feature type="transmembrane region" description="Helical" evidence="2">
    <location>
        <begin position="480"/>
        <end position="498"/>
    </location>
</feature>
<dbReference type="EMBL" id="GG745331">
    <property type="protein sequence ID" value="KNE57342.1"/>
    <property type="molecule type" value="Genomic_DNA"/>
</dbReference>
<feature type="transmembrane region" description="Helical" evidence="2">
    <location>
        <begin position="1200"/>
        <end position="1222"/>
    </location>
</feature>
<feature type="compositionally biased region" description="Low complexity" evidence="1">
    <location>
        <begin position="1445"/>
        <end position="1496"/>
    </location>
</feature>
<feature type="transmembrane region" description="Helical" evidence="2">
    <location>
        <begin position="896"/>
        <end position="919"/>
    </location>
</feature>
<evidence type="ECO:0000256" key="2">
    <source>
        <dbReference type="SAM" id="Phobius"/>
    </source>
</evidence>
<gene>
    <name evidence="3" type="ORF">AMAG_03063</name>
</gene>
<feature type="transmembrane region" description="Helical" evidence="2">
    <location>
        <begin position="158"/>
        <end position="183"/>
    </location>
</feature>
<feature type="transmembrane region" description="Helical" evidence="2">
    <location>
        <begin position="940"/>
        <end position="963"/>
    </location>
</feature>
<feature type="region of interest" description="Disordered" evidence="1">
    <location>
        <begin position="771"/>
        <end position="835"/>
    </location>
</feature>
<feature type="compositionally biased region" description="Pro residues" evidence="1">
    <location>
        <begin position="804"/>
        <end position="816"/>
    </location>
</feature>
<dbReference type="STRING" id="578462.A0A0L0S487"/>
<feature type="transmembrane region" description="Helical" evidence="2">
    <location>
        <begin position="374"/>
        <end position="404"/>
    </location>
</feature>
<feature type="compositionally biased region" description="Pro residues" evidence="1">
    <location>
        <begin position="772"/>
        <end position="788"/>
    </location>
</feature>
<feature type="transmembrane region" description="Helical" evidence="2">
    <location>
        <begin position="969"/>
        <end position="991"/>
    </location>
</feature>
<feature type="compositionally biased region" description="Low complexity" evidence="1">
    <location>
        <begin position="789"/>
        <end position="803"/>
    </location>
</feature>
<dbReference type="Proteomes" id="UP000054350">
    <property type="component" value="Unassembled WGS sequence"/>
</dbReference>
<name>A0A0L0S487_ALLM3</name>
<evidence type="ECO:0000313" key="3">
    <source>
        <dbReference type="EMBL" id="KNE57342.1"/>
    </source>
</evidence>
<feature type="transmembrane region" description="Helical" evidence="2">
    <location>
        <begin position="1284"/>
        <end position="1304"/>
    </location>
</feature>
<feature type="transmembrane region" description="Helical" evidence="2">
    <location>
        <begin position="213"/>
        <end position="239"/>
    </location>
</feature>
<reference evidence="3 4" key="1">
    <citation type="submission" date="2009-11" db="EMBL/GenBank/DDBJ databases">
        <title>Annotation of Allomyces macrogynus ATCC 38327.</title>
        <authorList>
            <consortium name="The Broad Institute Genome Sequencing Platform"/>
            <person name="Russ C."/>
            <person name="Cuomo C."/>
            <person name="Burger G."/>
            <person name="Gray M.W."/>
            <person name="Holland P.W.H."/>
            <person name="King N."/>
            <person name="Lang F.B.F."/>
            <person name="Roger A.J."/>
            <person name="Ruiz-Trillo I."/>
            <person name="Young S.K."/>
            <person name="Zeng Q."/>
            <person name="Gargeya S."/>
            <person name="Fitzgerald M."/>
            <person name="Haas B."/>
            <person name="Abouelleil A."/>
            <person name="Alvarado L."/>
            <person name="Arachchi H.M."/>
            <person name="Berlin A."/>
            <person name="Chapman S.B."/>
            <person name="Gearin G."/>
            <person name="Goldberg J."/>
            <person name="Griggs A."/>
            <person name="Gujja S."/>
            <person name="Hansen M."/>
            <person name="Heiman D."/>
            <person name="Howarth C."/>
            <person name="Larimer J."/>
            <person name="Lui A."/>
            <person name="MacDonald P.J.P."/>
            <person name="McCowen C."/>
            <person name="Montmayeur A."/>
            <person name="Murphy C."/>
            <person name="Neiman D."/>
            <person name="Pearson M."/>
            <person name="Priest M."/>
            <person name="Roberts A."/>
            <person name="Saif S."/>
            <person name="Shea T."/>
            <person name="Sisk P."/>
            <person name="Stolte C."/>
            <person name="Sykes S."/>
            <person name="Wortman J."/>
            <person name="Nusbaum C."/>
            <person name="Birren B."/>
        </authorList>
    </citation>
    <scope>NUCLEOTIDE SEQUENCE [LARGE SCALE GENOMIC DNA]</scope>
    <source>
        <strain evidence="3 4">ATCC 38327</strain>
    </source>
</reference>
<feature type="compositionally biased region" description="Pro residues" evidence="1">
    <location>
        <begin position="1497"/>
        <end position="1510"/>
    </location>
</feature>
<feature type="transmembrane region" description="Helical" evidence="2">
    <location>
        <begin position="1311"/>
        <end position="1335"/>
    </location>
</feature>
<feature type="transmembrane region" description="Helical" evidence="2">
    <location>
        <begin position="1124"/>
        <end position="1150"/>
    </location>
</feature>
<sequence>MASLFASAIRALHALIWHGLLVPLAKIVHFFIKDIVWTSIVYPTGVIGAQLVFLLIKSIWYGPFATRQILHDGLLGAPRTSVVLRYPFQVWIPTTAIATVFGTVFGLGLGMRNYFDLLFTLIRSAWWGIDPRRFYLPDGLLVAPTPPDPLYKSEIGRIFAVVTGVVGFRALLQAVTLIIPGIWYGVLPRELSIKDAPWLCAKPKDWSSLGSQLFGLLGLGLGLRFFVSVLVWIASCLWYGPNYRQLELLEWPMRHFVKFLEALLCCCLCLGQCLLSPIINQDLSNRDAEPTWAVSRAIGVLGCGVGLRQWVQYITYVPVAAWYGGLANVTVAGYKLVRNPDRPTVPKSWGARALGIVFGLVLGLRNWIRLIAHLAVVVCVHGWAVLRGAWFGVGLAVHCSDGWIAAPKPERYPTTGSDSVSSRLAFYFGAMTLGGLGLGVYNWANMVTVLLLATFYGALDLNIAFGKLKFKSSRRTMKTIPGRTLGVVFGLVVGWRNIVQAICIAGFAVVLVAWYIARGAYFGLVPTAQVRYGMLSKIDDSNIVYKSRVRHVWGAVGSVLGLGIGWRWILNLGSAILWCSWYGGTAWGLSERWSVLGPHRASEAEEAAAPNRIDPVRVVLSVPGLVVGWRAMIDALLSAIVLSYLTLASAVVRLGRGLVWATVNAKACAIHLGLGAWYGAAPSLFYCRDGLFDPPPILIATSSNVEFIRWAGSVFGLFVGWRNVLNTVSIILPAFWSGCLPGNVLFPDGVLKAMSDDISALHVIVPEAESIPPSPVQPAVPETKPSPPSSSSAAAALTSVPLVDTPPPPPPPPPPATAHDDAPVPPKPRSPGTEMTTPLGRVFGLVFGLGIGFKRVLDALSIMAMGFWVGAAPKLLDIPDSPLHAHLGVVYEYQHWTGHFLGGISGLGFGLRFWVLFLAAAAKGMWYGVNPRAAHSVDGLLSVPSATIWSNISAGIVFGVFGAGVGLRAVVNAVTVIPFAMWYGAIGMWYLDDGILGKPRKPMTTWLGRAFGVVFGLVAGLRTFVDVLAIAIQGFWWGCFPVELTLHDALLGGQLPAYKVPSKVVRAFGVFGAVIGMRQVMVVVFYIPFALWYGAYPEFFQLPEPFTFMNEDIWFNQTRISSRILGAVFGGIIGVRLVLDFVLMIIYSAIRGCFSRVRLHPPTNRPRHPYQTQIYVRHVFSALFIAAVCGVSVWKSRPQVDTMCIAAAAAAGVGALIGLQNLINPIFYWRAGKFLADAVLIVVGVALYLPLFLVVLLVTHQARTVRWIVQYATSTTRGRYRPRLVRAVVAIILTWGAFTVACIAVRRFTGLSLGIALAVGAGAAIVTNFAVAMAYRFTEAIVLGGWPMADADVLLNEEKAAVVKHLNVNMRLAQRGLRSDPLGPMRFYIRDFGLISPDERKLKVMRDLFLEADVVVQDMRGATWEPAPPTEPHPAGEPGPRPPSHRTSTAAPSTPSSQASAPASSDEPPPSDAISPASLSPTSDTPPDALPDAADPLEPPLPTTSTPPPHAALDAFPDMIDPQAPALPSFAEAMYGTGAAAPAQLAPEYESLEPVAVPALDEATATGVFALHEVVPMPNYVLELRFPLDVSVEMIARGFKPRQLLVVKRERSQPWAEANENTQ</sequence>
<feature type="transmembrane region" description="Helical" evidence="2">
    <location>
        <begin position="627"/>
        <end position="647"/>
    </location>
</feature>
<feature type="transmembrane region" description="Helical" evidence="2">
    <location>
        <begin position="1003"/>
        <end position="1021"/>
    </location>
</feature>
<feature type="transmembrane region" description="Helical" evidence="2">
    <location>
        <begin position="39"/>
        <end position="60"/>
    </location>
</feature>
<feature type="region of interest" description="Disordered" evidence="1">
    <location>
        <begin position="1423"/>
        <end position="1524"/>
    </location>
</feature>
<feature type="transmembrane region" description="Helical" evidence="2">
    <location>
        <begin position="504"/>
        <end position="528"/>
    </location>
</feature>
<keyword evidence="2" id="KW-0812">Transmembrane</keyword>
<feature type="transmembrane region" description="Helical" evidence="2">
    <location>
        <begin position="88"/>
        <end position="109"/>
    </location>
</feature>
<organism evidence="3 4">
    <name type="scientific">Allomyces macrogynus (strain ATCC 38327)</name>
    <name type="common">Allomyces javanicus var. macrogynus</name>
    <dbReference type="NCBI Taxonomy" id="578462"/>
    <lineage>
        <taxon>Eukaryota</taxon>
        <taxon>Fungi</taxon>
        <taxon>Fungi incertae sedis</taxon>
        <taxon>Blastocladiomycota</taxon>
        <taxon>Blastocladiomycetes</taxon>
        <taxon>Blastocladiales</taxon>
        <taxon>Blastocladiaceae</taxon>
        <taxon>Allomyces</taxon>
    </lineage>
</organism>
<accession>A0A0L0S487</accession>
<reference evidence="4" key="2">
    <citation type="submission" date="2009-11" db="EMBL/GenBank/DDBJ databases">
        <title>The Genome Sequence of Allomyces macrogynus strain ATCC 38327.</title>
        <authorList>
            <consortium name="The Broad Institute Genome Sequencing Platform"/>
            <person name="Russ C."/>
            <person name="Cuomo C."/>
            <person name="Shea T."/>
            <person name="Young S.K."/>
            <person name="Zeng Q."/>
            <person name="Koehrsen M."/>
            <person name="Haas B."/>
            <person name="Borodovsky M."/>
            <person name="Guigo R."/>
            <person name="Alvarado L."/>
            <person name="Berlin A."/>
            <person name="Borenstein D."/>
            <person name="Chen Z."/>
            <person name="Engels R."/>
            <person name="Freedman E."/>
            <person name="Gellesch M."/>
            <person name="Goldberg J."/>
            <person name="Griggs A."/>
            <person name="Gujja S."/>
            <person name="Heiman D."/>
            <person name="Hepburn T."/>
            <person name="Howarth C."/>
            <person name="Jen D."/>
            <person name="Larson L."/>
            <person name="Lewis B."/>
            <person name="Mehta T."/>
            <person name="Park D."/>
            <person name="Pearson M."/>
            <person name="Roberts A."/>
            <person name="Saif S."/>
            <person name="Shenoy N."/>
            <person name="Sisk P."/>
            <person name="Stolte C."/>
            <person name="Sykes S."/>
            <person name="Walk T."/>
            <person name="White J."/>
            <person name="Yandava C."/>
            <person name="Burger G."/>
            <person name="Gray M.W."/>
            <person name="Holland P.W.H."/>
            <person name="King N."/>
            <person name="Lang F.B.F."/>
            <person name="Roger A.J."/>
            <person name="Ruiz-Trillo I."/>
            <person name="Lander E."/>
            <person name="Nusbaum C."/>
        </authorList>
    </citation>
    <scope>NUCLEOTIDE SEQUENCE [LARGE SCALE GENOMIC DNA]</scope>
    <source>
        <strain evidence="4">ATCC 38327</strain>
    </source>
</reference>
<feature type="transmembrane region" description="Helical" evidence="2">
    <location>
        <begin position="1067"/>
        <end position="1093"/>
    </location>
</feature>
<keyword evidence="4" id="KW-1185">Reference proteome</keyword>
<feature type="compositionally biased region" description="Pro residues" evidence="1">
    <location>
        <begin position="1426"/>
        <end position="1442"/>
    </location>
</feature>
<dbReference type="OrthoDB" id="5568647at2759"/>
<feature type="transmembrane region" description="Helical" evidence="2">
    <location>
        <begin position="1234"/>
        <end position="1258"/>
    </location>
</feature>
<evidence type="ECO:0000313" key="4">
    <source>
        <dbReference type="Proteomes" id="UP000054350"/>
    </source>
</evidence>
<evidence type="ECO:0000256" key="1">
    <source>
        <dbReference type="SAM" id="MobiDB-lite"/>
    </source>
</evidence>
<keyword evidence="2" id="KW-1133">Transmembrane helix</keyword>
<feature type="transmembrane region" description="Helical" evidence="2">
    <location>
        <begin position="12"/>
        <end position="32"/>
    </location>
</feature>